<dbReference type="PANTHER" id="PTHR45527">
    <property type="entry name" value="NONRIBOSOMAL PEPTIDE SYNTHETASE"/>
    <property type="match status" value="1"/>
</dbReference>
<organism evidence="5 6">
    <name type="scientific">Apiospora arundinis</name>
    <dbReference type="NCBI Taxonomy" id="335852"/>
    <lineage>
        <taxon>Eukaryota</taxon>
        <taxon>Fungi</taxon>
        <taxon>Dikarya</taxon>
        <taxon>Ascomycota</taxon>
        <taxon>Pezizomycotina</taxon>
        <taxon>Sordariomycetes</taxon>
        <taxon>Xylariomycetidae</taxon>
        <taxon>Amphisphaeriales</taxon>
        <taxon>Apiosporaceae</taxon>
        <taxon>Apiospora</taxon>
    </lineage>
</organism>
<dbReference type="InterPro" id="IPR000873">
    <property type="entry name" value="AMP-dep_synth/lig_dom"/>
</dbReference>
<keyword evidence="2" id="KW-0597">Phosphoprotein</keyword>
<dbReference type="SUPFAM" id="SSF52777">
    <property type="entry name" value="CoA-dependent acyltransferases"/>
    <property type="match status" value="1"/>
</dbReference>
<dbReference type="InterPro" id="IPR020845">
    <property type="entry name" value="AMP-binding_CS"/>
</dbReference>
<dbReference type="InterPro" id="IPR045851">
    <property type="entry name" value="AMP-bd_C_sf"/>
</dbReference>
<sequence>MPGYTLPEPPLARVPACLFPVSTPTACDSSLPSRKSLTSTLNGRWNDIESRFEDQGISFPSILKAVWAIVLQCYVASEITCFEYHDQGDDNRNHNNDTDRDATQDGSMLCLLRLDETENLLDLMKRLHQGHLSRYLSSPKGQDILYVSPVPFANCWNTSLSFKGLESGHTYPENSMSDLSITITKTYNGRIATSIDYCASSIPRDLARGVLGTLNHVLSDALTSPNLAVRDLETCSYGDQKIIRHLTSPVSPTERVCVHDLILRQCRLNPERMAVCGWDGDLTYGELDDLSCRLAHHLVSLGVMPESFVFSCFPKSTWAIVARLAILRAGGVYISIHATHPPAYLDSIILRTQARIMLTGPAYADKFRTLVDTVVEVSLGFIRSLPEKRGPACTSVGPDNACLLLFTSGSTGEPKGIIQVHQSYSTACLDYARRLGLGPHTRFLHFDDYAFDISNLELFVPLVLGGCCCVPSSTLKVQDLADNISILQANITFLTPTVAIKLDPADVPCLEILCVGGEPLPKGLINKWTSSRTKLINQYGMGEVAICCALNDKVTAETNDRIGRPVSGAIWVVDPSSPERLMPVGAVGELLMEGPHLSRRYLDQISRHTEAVFLLEAPAWLTHMHQGRAKARLYRSGDLGRLHHDGTIQYLGRKDTVLKLDGCRIEALEVEHHARKCLTPQDVVVVDLLGVIDGVADPELTAYLYLDDHPDSTAALKPHDQPTLSGATRDELAAPKVQEIKHCIAQALPAYMVPKAFLLATWIPQTASKKTDRKRIHMVGQKYYLEERLKN</sequence>
<dbReference type="SUPFAM" id="SSF56801">
    <property type="entry name" value="Acetyl-CoA synthetase-like"/>
    <property type="match status" value="1"/>
</dbReference>
<keyword evidence="6" id="KW-1185">Reference proteome</keyword>
<accession>A0ABR2HL40</accession>
<keyword evidence="1" id="KW-0596">Phosphopantetheine</keyword>
<evidence type="ECO:0000256" key="1">
    <source>
        <dbReference type="ARBA" id="ARBA00022450"/>
    </source>
</evidence>
<evidence type="ECO:0000313" key="5">
    <source>
        <dbReference type="EMBL" id="KAK8848447.1"/>
    </source>
</evidence>
<dbReference type="InterPro" id="IPR042099">
    <property type="entry name" value="ANL_N_sf"/>
</dbReference>
<dbReference type="Pfam" id="PF00501">
    <property type="entry name" value="AMP-binding"/>
    <property type="match status" value="1"/>
</dbReference>
<dbReference type="PANTHER" id="PTHR45527:SF3">
    <property type="entry name" value="SIDEROPHORE SYNTHETASE (EUROFUNG)"/>
    <property type="match status" value="1"/>
</dbReference>
<dbReference type="Gene3D" id="3.40.50.12780">
    <property type="entry name" value="N-terminal domain of ligase-like"/>
    <property type="match status" value="1"/>
</dbReference>
<feature type="domain" description="AMP-dependent synthetase/ligase" evidence="4">
    <location>
        <begin position="264"/>
        <end position="602"/>
    </location>
</feature>
<dbReference type="CDD" id="cd05918">
    <property type="entry name" value="A_NRPS_SidN3_like"/>
    <property type="match status" value="1"/>
</dbReference>
<name>A0ABR2HL40_9PEZI</name>
<dbReference type="Proteomes" id="UP001390339">
    <property type="component" value="Unassembled WGS sequence"/>
</dbReference>
<gene>
    <name evidence="5" type="ORF">PGQ11_014927</name>
</gene>
<protein>
    <submittedName>
        <fullName evidence="5">Lysergyl peptide synthetase</fullName>
    </submittedName>
</protein>
<comment type="caution">
    <text evidence="5">The sequence shown here is derived from an EMBL/GenBank/DDBJ whole genome shotgun (WGS) entry which is preliminary data.</text>
</comment>
<keyword evidence="3" id="KW-0436">Ligase</keyword>
<evidence type="ECO:0000313" key="6">
    <source>
        <dbReference type="Proteomes" id="UP001390339"/>
    </source>
</evidence>
<evidence type="ECO:0000256" key="2">
    <source>
        <dbReference type="ARBA" id="ARBA00022553"/>
    </source>
</evidence>
<proteinExistence type="predicted"/>
<dbReference type="Gene3D" id="3.30.559.30">
    <property type="entry name" value="Nonribosomal peptide synthetase, condensation domain"/>
    <property type="match status" value="1"/>
</dbReference>
<evidence type="ECO:0000256" key="3">
    <source>
        <dbReference type="ARBA" id="ARBA00022598"/>
    </source>
</evidence>
<evidence type="ECO:0000259" key="4">
    <source>
        <dbReference type="Pfam" id="PF00501"/>
    </source>
</evidence>
<dbReference type="EMBL" id="JAPCWZ010000010">
    <property type="protein sequence ID" value="KAK8848447.1"/>
    <property type="molecule type" value="Genomic_DNA"/>
</dbReference>
<reference evidence="5 6" key="1">
    <citation type="journal article" date="2024" name="IMA Fungus">
        <title>Apiospora arundinis, a panoply of carbohydrate-active enzymes and secondary metabolites.</title>
        <authorList>
            <person name="Sorensen T."/>
            <person name="Petersen C."/>
            <person name="Muurmann A.T."/>
            <person name="Christiansen J.V."/>
            <person name="Brundto M.L."/>
            <person name="Overgaard C.K."/>
            <person name="Boysen A.T."/>
            <person name="Wollenberg R.D."/>
            <person name="Larsen T.O."/>
            <person name="Sorensen J.L."/>
            <person name="Nielsen K.L."/>
            <person name="Sondergaard T.E."/>
        </authorList>
    </citation>
    <scope>NUCLEOTIDE SEQUENCE [LARGE SCALE GENOMIC DNA]</scope>
    <source>
        <strain evidence="5 6">AAU 773</strain>
    </source>
</reference>
<dbReference type="Gene3D" id="3.30.300.30">
    <property type="match status" value="1"/>
</dbReference>
<dbReference type="PROSITE" id="PS00455">
    <property type="entry name" value="AMP_BINDING"/>
    <property type="match status" value="1"/>
</dbReference>